<reference evidence="7 8" key="1">
    <citation type="submission" date="2018-05" db="EMBL/GenBank/DDBJ databases">
        <title>Genomic Encyclopedia of Type Strains, Phase IV (KMG-V): Genome sequencing to study the core and pangenomes of soil and plant-associated prokaryotes.</title>
        <authorList>
            <person name="Whitman W."/>
        </authorList>
    </citation>
    <scope>NUCLEOTIDE SEQUENCE [LARGE SCALE GENOMIC DNA]</scope>
    <source>
        <strain evidence="7 8">SLV-132</strain>
    </source>
</reference>
<organism evidence="7 8">
    <name type="scientific">Cupriavidus plantarum</name>
    <dbReference type="NCBI Taxonomy" id="942865"/>
    <lineage>
        <taxon>Bacteria</taxon>
        <taxon>Pseudomonadati</taxon>
        <taxon>Pseudomonadota</taxon>
        <taxon>Betaproteobacteria</taxon>
        <taxon>Burkholderiales</taxon>
        <taxon>Burkholderiaceae</taxon>
        <taxon>Cupriavidus</taxon>
    </lineage>
</organism>
<dbReference type="PANTHER" id="PTHR46577">
    <property type="entry name" value="HTH-TYPE TRANSCRIPTIONAL REGULATORY PROTEIN GABR"/>
    <property type="match status" value="1"/>
</dbReference>
<evidence type="ECO:0000256" key="3">
    <source>
        <dbReference type="ARBA" id="ARBA00023015"/>
    </source>
</evidence>
<evidence type="ECO:0000256" key="2">
    <source>
        <dbReference type="ARBA" id="ARBA00022898"/>
    </source>
</evidence>
<keyword evidence="8" id="KW-1185">Reference proteome</keyword>
<name>A0A316EPS8_9BURK</name>
<dbReference type="AlphaFoldDB" id="A0A316EPS8"/>
<keyword evidence="4 7" id="KW-0238">DNA-binding</keyword>
<accession>A0A316EPS8</accession>
<evidence type="ECO:0000313" key="7">
    <source>
        <dbReference type="EMBL" id="PWK33450.1"/>
    </source>
</evidence>
<dbReference type="Proteomes" id="UP000245754">
    <property type="component" value="Unassembled WGS sequence"/>
</dbReference>
<dbReference type="GO" id="GO:0003700">
    <property type="term" value="F:DNA-binding transcription factor activity"/>
    <property type="evidence" value="ECO:0007669"/>
    <property type="project" value="InterPro"/>
</dbReference>
<evidence type="ECO:0000313" key="8">
    <source>
        <dbReference type="Proteomes" id="UP000245754"/>
    </source>
</evidence>
<dbReference type="InterPro" id="IPR004839">
    <property type="entry name" value="Aminotransferase_I/II_large"/>
</dbReference>
<evidence type="ECO:0000256" key="4">
    <source>
        <dbReference type="ARBA" id="ARBA00023125"/>
    </source>
</evidence>
<keyword evidence="5" id="KW-0804">Transcription</keyword>
<dbReference type="InterPro" id="IPR036388">
    <property type="entry name" value="WH-like_DNA-bd_sf"/>
</dbReference>
<dbReference type="InterPro" id="IPR015421">
    <property type="entry name" value="PyrdxlP-dep_Trfase_major"/>
</dbReference>
<dbReference type="Pfam" id="PF00155">
    <property type="entry name" value="Aminotran_1_2"/>
    <property type="match status" value="1"/>
</dbReference>
<comment type="caution">
    <text evidence="7">The sequence shown here is derived from an EMBL/GenBank/DDBJ whole genome shotgun (WGS) entry which is preliminary data.</text>
</comment>
<dbReference type="InterPro" id="IPR036390">
    <property type="entry name" value="WH_DNA-bd_sf"/>
</dbReference>
<dbReference type="GO" id="GO:0030170">
    <property type="term" value="F:pyridoxal phosphate binding"/>
    <property type="evidence" value="ECO:0007669"/>
    <property type="project" value="InterPro"/>
</dbReference>
<dbReference type="SUPFAM" id="SSF53383">
    <property type="entry name" value="PLP-dependent transferases"/>
    <property type="match status" value="1"/>
</dbReference>
<dbReference type="CDD" id="cd07377">
    <property type="entry name" value="WHTH_GntR"/>
    <property type="match status" value="1"/>
</dbReference>
<dbReference type="Pfam" id="PF00392">
    <property type="entry name" value="GntR"/>
    <property type="match status" value="1"/>
</dbReference>
<dbReference type="SUPFAM" id="SSF46785">
    <property type="entry name" value="Winged helix' DNA-binding domain"/>
    <property type="match status" value="1"/>
</dbReference>
<gene>
    <name evidence="7" type="ORF">C7419_104123</name>
</gene>
<evidence type="ECO:0000256" key="5">
    <source>
        <dbReference type="ARBA" id="ARBA00023163"/>
    </source>
</evidence>
<dbReference type="PROSITE" id="PS50949">
    <property type="entry name" value="HTH_GNTR"/>
    <property type="match status" value="1"/>
</dbReference>
<comment type="similarity">
    <text evidence="1">In the C-terminal section; belongs to the class-I pyridoxal-phosphate-dependent aminotransferase family.</text>
</comment>
<dbReference type="PANTHER" id="PTHR46577:SF1">
    <property type="entry name" value="HTH-TYPE TRANSCRIPTIONAL REGULATORY PROTEIN GABR"/>
    <property type="match status" value="1"/>
</dbReference>
<sequence length="434" mass="45711">MKAAEIFSSLEDRIVRGELRAGDALPTVREAAELWRVNKNTVAAAYRMLQNAGLIFSSGRNGSVVGGPVAPHAATGWTPSYDGVIAANGGNPDRALLPSALMVRAQLQKVSTDPLLYGEADDAVPLLQWARESFAGDGVPAESLFVGSGTMAVLDIALRNCLSPGDAVALEDPAYATTIGLVRSIGLKAVPMAMDAQGVRPEALQAAIQAGCKAVIVSTRAQNPTGICTSAERAKQLAPIVAMAKQTLFLDDDHSSLLELAPYRSVVSANAERWLVTRSVSKFLGPDMRVAVAAGDALTVARIARAQAYAMGWVSSMLQRLVGGLLQQPAVLSRVREAGAVYRERYAYMKKALRGIGIETVGTAGFNIWVPCENEALVAQSLLGSGWRIRTGADFTIEAAPGFRVTTAALDKDAADALVAALAQAMTVRPQQLA</sequence>
<dbReference type="RefSeq" id="WP_109584563.1">
    <property type="nucleotide sequence ID" value="NZ_QGGT01000004.1"/>
</dbReference>
<feature type="domain" description="HTH gntR-type" evidence="6">
    <location>
        <begin position="1"/>
        <end position="68"/>
    </location>
</feature>
<dbReference type="Gene3D" id="1.10.10.10">
    <property type="entry name" value="Winged helix-like DNA-binding domain superfamily/Winged helix DNA-binding domain"/>
    <property type="match status" value="1"/>
</dbReference>
<dbReference type="SMART" id="SM00345">
    <property type="entry name" value="HTH_GNTR"/>
    <property type="match status" value="1"/>
</dbReference>
<dbReference type="EMBL" id="QGGT01000004">
    <property type="protein sequence ID" value="PWK33450.1"/>
    <property type="molecule type" value="Genomic_DNA"/>
</dbReference>
<evidence type="ECO:0000256" key="1">
    <source>
        <dbReference type="ARBA" id="ARBA00005384"/>
    </source>
</evidence>
<dbReference type="GO" id="GO:0003677">
    <property type="term" value="F:DNA binding"/>
    <property type="evidence" value="ECO:0007669"/>
    <property type="project" value="UniProtKB-KW"/>
</dbReference>
<proteinExistence type="inferred from homology"/>
<dbReference type="InterPro" id="IPR015424">
    <property type="entry name" value="PyrdxlP-dep_Trfase"/>
</dbReference>
<dbReference type="CDD" id="cd00609">
    <property type="entry name" value="AAT_like"/>
    <property type="match status" value="1"/>
</dbReference>
<protein>
    <submittedName>
        <fullName evidence="7">DNA-binding transcriptional MocR family regulator</fullName>
    </submittedName>
</protein>
<dbReference type="InterPro" id="IPR000524">
    <property type="entry name" value="Tscrpt_reg_HTH_GntR"/>
</dbReference>
<dbReference type="InterPro" id="IPR051446">
    <property type="entry name" value="HTH_trans_reg/aminotransferase"/>
</dbReference>
<dbReference type="Gene3D" id="3.40.640.10">
    <property type="entry name" value="Type I PLP-dependent aspartate aminotransferase-like (Major domain)"/>
    <property type="match status" value="1"/>
</dbReference>
<keyword evidence="3" id="KW-0805">Transcription regulation</keyword>
<evidence type="ECO:0000259" key="6">
    <source>
        <dbReference type="PROSITE" id="PS50949"/>
    </source>
</evidence>
<keyword evidence="2" id="KW-0663">Pyridoxal phosphate</keyword>